<accession>A0A3D8I4M2</accession>
<evidence type="ECO:0008006" key="3">
    <source>
        <dbReference type="Google" id="ProtNLM"/>
    </source>
</evidence>
<proteinExistence type="predicted"/>
<dbReference type="EMBL" id="NXLR01000007">
    <property type="protein sequence ID" value="RDU59946.1"/>
    <property type="molecule type" value="Genomic_DNA"/>
</dbReference>
<dbReference type="AlphaFoldDB" id="A0A3D8I4M2"/>
<evidence type="ECO:0000313" key="2">
    <source>
        <dbReference type="Proteomes" id="UP000256599"/>
    </source>
</evidence>
<dbReference type="RefSeq" id="WP_104700602.1">
    <property type="nucleotide sequence ID" value="NZ_FZPP01000041.1"/>
</dbReference>
<evidence type="ECO:0000313" key="1">
    <source>
        <dbReference type="EMBL" id="RDU59946.1"/>
    </source>
</evidence>
<comment type="caution">
    <text evidence="1">The sequence shown here is derived from an EMBL/GenBank/DDBJ whole genome shotgun (WGS) entry which is preliminary data.</text>
</comment>
<dbReference type="OrthoDB" id="9996102at2"/>
<keyword evidence="2" id="KW-1185">Reference proteome</keyword>
<gene>
    <name evidence="1" type="ORF">CQA63_05025</name>
</gene>
<name>A0A3D8I4M2_9HELI</name>
<organism evidence="1 2">
    <name type="scientific">Helicobacter marmotae</name>
    <dbReference type="NCBI Taxonomy" id="152490"/>
    <lineage>
        <taxon>Bacteria</taxon>
        <taxon>Pseudomonadati</taxon>
        <taxon>Campylobacterota</taxon>
        <taxon>Epsilonproteobacteria</taxon>
        <taxon>Campylobacterales</taxon>
        <taxon>Helicobacteraceae</taxon>
        <taxon>Helicobacter</taxon>
    </lineage>
</organism>
<dbReference type="Proteomes" id="UP000256599">
    <property type="component" value="Unassembled WGS sequence"/>
</dbReference>
<reference evidence="1 2" key="1">
    <citation type="submission" date="2018-04" db="EMBL/GenBank/DDBJ databases">
        <title>Novel Campyloabacter and Helicobacter Species and Strains.</title>
        <authorList>
            <person name="Mannion A.J."/>
            <person name="Shen Z."/>
            <person name="Fox J.G."/>
        </authorList>
    </citation>
    <scope>NUCLEOTIDE SEQUENCE [LARGE SCALE GENOMIC DNA]</scope>
    <source>
        <strain evidence="1 2">MIT 98-6070</strain>
    </source>
</reference>
<protein>
    <recommendedName>
        <fullName evidence="3">Lipoprotein</fullName>
    </recommendedName>
</protein>
<dbReference type="PROSITE" id="PS51257">
    <property type="entry name" value="PROKAR_LIPOPROTEIN"/>
    <property type="match status" value="1"/>
</dbReference>
<sequence length="102" mass="10995">MYKTLMRNTFFAGIFGFGLFGCSQAGSINQAGIQAEGQDIINQATTAATIGLIQGKSLDEVKENVKENIKTTTKEKAETKLKEIDQETTGGIGSAIYESQKK</sequence>